<protein>
    <recommendedName>
        <fullName evidence="5">LPXTG-motif cell wall anchor domain-containing protein</fullName>
    </recommendedName>
</protein>
<evidence type="ECO:0000313" key="3">
    <source>
        <dbReference type="EMBL" id="SEL09745.1"/>
    </source>
</evidence>
<accession>A0A1H7MGD3</accession>
<organism evidence="3 4">
    <name type="scientific">Streptacidiphilus jiangxiensis</name>
    <dbReference type="NCBI Taxonomy" id="235985"/>
    <lineage>
        <taxon>Bacteria</taxon>
        <taxon>Bacillati</taxon>
        <taxon>Actinomycetota</taxon>
        <taxon>Actinomycetes</taxon>
        <taxon>Kitasatosporales</taxon>
        <taxon>Streptomycetaceae</taxon>
        <taxon>Streptacidiphilus</taxon>
    </lineage>
</organism>
<evidence type="ECO:0000256" key="1">
    <source>
        <dbReference type="SAM" id="Phobius"/>
    </source>
</evidence>
<proteinExistence type="predicted"/>
<dbReference type="STRING" id="235985.SAMN05414137_105348"/>
<feature type="transmembrane region" description="Helical" evidence="1">
    <location>
        <begin position="231"/>
        <end position="250"/>
    </location>
</feature>
<dbReference type="AlphaFoldDB" id="A0A1H7MGD3"/>
<reference evidence="4" key="1">
    <citation type="submission" date="2016-10" db="EMBL/GenBank/DDBJ databases">
        <authorList>
            <person name="Varghese N."/>
        </authorList>
    </citation>
    <scope>NUCLEOTIDE SEQUENCE [LARGE SCALE GENOMIC DNA]</scope>
    <source>
        <strain evidence="4">DSM 45096 / BCRC 16803 / CGMCC 4.1857 / CIP 109030 / JCM 12277 / KCTC 19219 / NBRC 100920 / 33214</strain>
    </source>
</reference>
<keyword evidence="4" id="KW-1185">Reference proteome</keyword>
<dbReference type="RefSeq" id="WP_042459253.1">
    <property type="nucleotide sequence ID" value="NZ_BBPN01000058.1"/>
</dbReference>
<dbReference type="NCBIfam" id="NF041528">
    <property type="entry name" value="strep_LAETG"/>
    <property type="match status" value="1"/>
</dbReference>
<feature type="chain" id="PRO_5010169260" description="LPXTG-motif cell wall anchor domain-containing protein" evidence="2">
    <location>
        <begin position="27"/>
        <end position="258"/>
    </location>
</feature>
<keyword evidence="1" id="KW-0812">Transmembrane</keyword>
<dbReference type="EMBL" id="FOAZ01000005">
    <property type="protein sequence ID" value="SEL09745.1"/>
    <property type="molecule type" value="Genomic_DNA"/>
</dbReference>
<keyword evidence="1" id="KW-1133">Transmembrane helix</keyword>
<evidence type="ECO:0000313" key="4">
    <source>
        <dbReference type="Proteomes" id="UP000183015"/>
    </source>
</evidence>
<dbReference type="Proteomes" id="UP000183015">
    <property type="component" value="Unassembled WGS sequence"/>
</dbReference>
<keyword evidence="2" id="KW-0732">Signal</keyword>
<keyword evidence="1" id="KW-0472">Membrane</keyword>
<name>A0A1H7MGD3_STRJI</name>
<evidence type="ECO:0000256" key="2">
    <source>
        <dbReference type="SAM" id="SignalP"/>
    </source>
</evidence>
<evidence type="ECO:0008006" key="5">
    <source>
        <dbReference type="Google" id="ProtNLM"/>
    </source>
</evidence>
<dbReference type="eggNOG" id="ENOG5031J7K">
    <property type="taxonomic scope" value="Bacteria"/>
</dbReference>
<feature type="signal peptide" evidence="2">
    <location>
        <begin position="1"/>
        <end position="26"/>
    </location>
</feature>
<gene>
    <name evidence="3" type="ORF">SAMN05414137_105348</name>
</gene>
<sequence length="258" mass="25641">MHKHRIAAALTAAAAFGVLGAAPAVAATPAPPPGSGPCALNVSLTGFTGRTLTAGGPAVNGTVVFKNVSGKALPKYFEGLTSGQIKDDPVKPYPNKVVVVEAEHDGTWSVVPYRYQKGDPYPFLPLSWATGSETLKAGNVDTVPLRLSVPKGAPAGTYQLTGVAFSAQPTGSTAHTSVPPSGSGCYGTNAAAYNRFTVVAAPEAGASATPTPAPSATGTGLADTGGGSDTGLLIGSGVALVVLGGGALAFTRRRGSRL</sequence>